<dbReference type="Gene3D" id="3.40.50.300">
    <property type="entry name" value="P-loop containing nucleotide triphosphate hydrolases"/>
    <property type="match status" value="1"/>
</dbReference>
<feature type="domain" description="ABC transporter" evidence="5">
    <location>
        <begin position="2"/>
        <end position="223"/>
    </location>
</feature>
<evidence type="ECO:0000256" key="4">
    <source>
        <dbReference type="ARBA" id="ARBA00038388"/>
    </source>
</evidence>
<dbReference type="EC" id="3.6.3.-" evidence="6"/>
<dbReference type="FunFam" id="3.40.50.300:FF:000032">
    <property type="entry name" value="Export ABC transporter ATP-binding protein"/>
    <property type="match status" value="1"/>
</dbReference>
<evidence type="ECO:0000256" key="1">
    <source>
        <dbReference type="ARBA" id="ARBA00022448"/>
    </source>
</evidence>
<keyword evidence="6" id="KW-0449">Lipoprotein</keyword>
<reference evidence="6 7" key="1">
    <citation type="submission" date="2019-02" db="EMBL/GenBank/DDBJ databases">
        <title>Deep-cultivation of Planctomycetes and their phenomic and genomic characterization uncovers novel biology.</title>
        <authorList>
            <person name="Wiegand S."/>
            <person name="Jogler M."/>
            <person name="Boedeker C."/>
            <person name="Pinto D."/>
            <person name="Vollmers J."/>
            <person name="Rivas-Marin E."/>
            <person name="Kohn T."/>
            <person name="Peeters S.H."/>
            <person name="Heuer A."/>
            <person name="Rast P."/>
            <person name="Oberbeckmann S."/>
            <person name="Bunk B."/>
            <person name="Jeske O."/>
            <person name="Meyerdierks A."/>
            <person name="Storesund J.E."/>
            <person name="Kallscheuer N."/>
            <person name="Luecker S."/>
            <person name="Lage O.M."/>
            <person name="Pohl T."/>
            <person name="Merkel B.J."/>
            <person name="Hornburger P."/>
            <person name="Mueller R.-W."/>
            <person name="Bruemmer F."/>
            <person name="Labrenz M."/>
            <person name="Spormann A.M."/>
            <person name="Op Den Camp H."/>
            <person name="Overmann J."/>
            <person name="Amann R."/>
            <person name="Jetten M.S.M."/>
            <person name="Mascher T."/>
            <person name="Medema M.H."/>
            <person name="Devos D.P."/>
            <person name="Kaster A.-K."/>
            <person name="Ovreas L."/>
            <person name="Rohde M."/>
            <person name="Galperin M.Y."/>
            <person name="Jogler C."/>
        </authorList>
    </citation>
    <scope>NUCLEOTIDE SEQUENCE [LARGE SCALE GENOMIC DNA]</scope>
    <source>
        <strain evidence="6 7">Pla100</strain>
    </source>
</reference>
<evidence type="ECO:0000256" key="2">
    <source>
        <dbReference type="ARBA" id="ARBA00022741"/>
    </source>
</evidence>
<dbReference type="GO" id="GO:0005886">
    <property type="term" value="C:plasma membrane"/>
    <property type="evidence" value="ECO:0007669"/>
    <property type="project" value="TreeGrafter"/>
</dbReference>
<evidence type="ECO:0000313" key="6">
    <source>
        <dbReference type="EMBL" id="TWT93068.1"/>
    </source>
</evidence>
<dbReference type="GO" id="GO:0098796">
    <property type="term" value="C:membrane protein complex"/>
    <property type="evidence" value="ECO:0007669"/>
    <property type="project" value="UniProtKB-ARBA"/>
</dbReference>
<keyword evidence="7" id="KW-1185">Reference proteome</keyword>
<keyword evidence="2" id="KW-0547">Nucleotide-binding</keyword>
<keyword evidence="6" id="KW-0378">Hydrolase</keyword>
<dbReference type="RefSeq" id="WP_146579863.1">
    <property type="nucleotide sequence ID" value="NZ_SJPM01000010.1"/>
</dbReference>
<dbReference type="InterPro" id="IPR003439">
    <property type="entry name" value="ABC_transporter-like_ATP-bd"/>
</dbReference>
<organism evidence="6 7">
    <name type="scientific">Neorhodopirellula pilleata</name>
    <dbReference type="NCBI Taxonomy" id="2714738"/>
    <lineage>
        <taxon>Bacteria</taxon>
        <taxon>Pseudomonadati</taxon>
        <taxon>Planctomycetota</taxon>
        <taxon>Planctomycetia</taxon>
        <taxon>Pirellulales</taxon>
        <taxon>Pirellulaceae</taxon>
        <taxon>Neorhodopirellula</taxon>
    </lineage>
</organism>
<dbReference type="AlphaFoldDB" id="A0A5C6A1I6"/>
<dbReference type="InterPro" id="IPR027417">
    <property type="entry name" value="P-loop_NTPase"/>
</dbReference>
<dbReference type="OrthoDB" id="273392at2"/>
<proteinExistence type="inferred from homology"/>
<dbReference type="PANTHER" id="PTHR24220">
    <property type="entry name" value="IMPORT ATP-BINDING PROTEIN"/>
    <property type="match status" value="1"/>
</dbReference>
<dbReference type="Pfam" id="PF00005">
    <property type="entry name" value="ABC_tran"/>
    <property type="match status" value="1"/>
</dbReference>
<dbReference type="SUPFAM" id="SSF52540">
    <property type="entry name" value="P-loop containing nucleoside triphosphate hydrolases"/>
    <property type="match status" value="1"/>
</dbReference>
<comment type="similarity">
    <text evidence="4">Belongs to the ABC transporter superfamily. Macrolide exporter (TC 3.A.1.122) family.</text>
</comment>
<dbReference type="EMBL" id="SJPM01000010">
    <property type="protein sequence ID" value="TWT93068.1"/>
    <property type="molecule type" value="Genomic_DNA"/>
</dbReference>
<dbReference type="InterPro" id="IPR003593">
    <property type="entry name" value="AAA+_ATPase"/>
</dbReference>
<dbReference type="PANTHER" id="PTHR24220:SF689">
    <property type="entry name" value="LIPOPROTEIN-RELEASING SYSTEM ATP-BINDING PROTEIN LOLD"/>
    <property type="match status" value="1"/>
</dbReference>
<evidence type="ECO:0000259" key="5">
    <source>
        <dbReference type="PROSITE" id="PS50893"/>
    </source>
</evidence>
<dbReference type="GO" id="GO:0016887">
    <property type="term" value="F:ATP hydrolysis activity"/>
    <property type="evidence" value="ECO:0007669"/>
    <property type="project" value="InterPro"/>
</dbReference>
<dbReference type="InterPro" id="IPR015854">
    <property type="entry name" value="ABC_transpr_LolD-like"/>
</dbReference>
<dbReference type="PROSITE" id="PS50893">
    <property type="entry name" value="ABC_TRANSPORTER_2"/>
    <property type="match status" value="1"/>
</dbReference>
<protein>
    <submittedName>
        <fullName evidence="6">Lipoprotein-releasing system ATP-binding protein LolD</fullName>
        <ecNumber evidence="6">3.6.3.-</ecNumber>
    </submittedName>
</protein>
<dbReference type="SMART" id="SM00382">
    <property type="entry name" value="AAA"/>
    <property type="match status" value="1"/>
</dbReference>
<accession>A0A5C6A1I6</accession>
<dbReference type="GO" id="GO:0005524">
    <property type="term" value="F:ATP binding"/>
    <property type="evidence" value="ECO:0007669"/>
    <property type="project" value="UniProtKB-KW"/>
</dbReference>
<evidence type="ECO:0000313" key="7">
    <source>
        <dbReference type="Proteomes" id="UP000316213"/>
    </source>
</evidence>
<keyword evidence="1" id="KW-0813">Transport</keyword>
<name>A0A5C6A1I6_9BACT</name>
<keyword evidence="3 6" id="KW-0067">ATP-binding</keyword>
<comment type="caution">
    <text evidence="6">The sequence shown here is derived from an EMBL/GenBank/DDBJ whole genome shotgun (WGS) entry which is preliminary data.</text>
</comment>
<dbReference type="Proteomes" id="UP000316213">
    <property type="component" value="Unassembled WGS sequence"/>
</dbReference>
<dbReference type="InterPro" id="IPR017911">
    <property type="entry name" value="MacB-like_ATP-bd"/>
</dbReference>
<dbReference type="CDD" id="cd03255">
    <property type="entry name" value="ABC_MJ0796_LolCDE_FtsE"/>
    <property type="match status" value="1"/>
</dbReference>
<sequence>MLKVHQVRKTYPTVGEPLIVLRDVSLELNAGQSAAIVGPSGSGKTTLLQILGSLDQPDAGDVSIGGQDPFLLDEKARAAFRNRTIGFVFQDHHLLPQLSVIENVLIPALAVGRPMPEDHQRAEMLIRDVGLAERMTHLPGELSGGERERVAIARALVMQPTLILADEPTGNLDARTASEITALLLRLQADANAVLVTVTHSQTLADAMDQRWELVDGHLESRA</sequence>
<dbReference type="GO" id="GO:0022857">
    <property type="term" value="F:transmembrane transporter activity"/>
    <property type="evidence" value="ECO:0007669"/>
    <property type="project" value="TreeGrafter"/>
</dbReference>
<gene>
    <name evidence="6" type="primary">lolD_4</name>
    <name evidence="6" type="ORF">Pla100_43850</name>
</gene>
<evidence type="ECO:0000256" key="3">
    <source>
        <dbReference type="ARBA" id="ARBA00022840"/>
    </source>
</evidence>